<name>A0A4R9GJF2_9LEPT</name>
<dbReference type="Proteomes" id="UP000298458">
    <property type="component" value="Unassembled WGS sequence"/>
</dbReference>
<evidence type="ECO:0008006" key="3">
    <source>
        <dbReference type="Google" id="ProtNLM"/>
    </source>
</evidence>
<reference evidence="1" key="1">
    <citation type="journal article" date="2019" name="PLoS Negl. Trop. Dis.">
        <title>Revisiting the worldwide diversity of Leptospira species in the environment.</title>
        <authorList>
            <person name="Vincent A.T."/>
            <person name="Schiettekatte O."/>
            <person name="Bourhy P."/>
            <person name="Veyrier F.J."/>
            <person name="Picardeau M."/>
        </authorList>
    </citation>
    <scope>NUCLEOTIDE SEQUENCE [LARGE SCALE GENOMIC DNA]</scope>
    <source>
        <strain evidence="1">SSW15</strain>
    </source>
</reference>
<organism evidence="1 2">
    <name type="scientific">Leptospira fletcheri</name>
    <dbReference type="NCBI Taxonomy" id="2484981"/>
    <lineage>
        <taxon>Bacteria</taxon>
        <taxon>Pseudomonadati</taxon>
        <taxon>Spirochaetota</taxon>
        <taxon>Spirochaetia</taxon>
        <taxon>Leptospirales</taxon>
        <taxon>Leptospiraceae</taxon>
        <taxon>Leptospira</taxon>
    </lineage>
</organism>
<proteinExistence type="predicted"/>
<dbReference type="PROSITE" id="PS51257">
    <property type="entry name" value="PROKAR_LIPOPROTEIN"/>
    <property type="match status" value="1"/>
</dbReference>
<sequence>MKRIDIHFRIFAFIPFLFCSCASLFVDGKPPSDLNDLKYKYTFSFEEKKNRPTEIFYRFHENLAGLYQDFARKEHLSFSVADNKIVNGSMITNTEESGGQWIQHQYKVSIDRKKGFIEWVSPESVVLIKRWNLEMKVATILRFYVSKNSIREELTIAFGSERDYKAALSEKSDEIWRKHNQREMENAFLIADYLVTSGQIYKNPAEWNIHPLRERIR</sequence>
<dbReference type="AlphaFoldDB" id="A0A4R9GJF2"/>
<accession>A0A4R9GJF2</accession>
<dbReference type="EMBL" id="RQET01000001">
    <property type="protein sequence ID" value="TGK13800.1"/>
    <property type="molecule type" value="Genomic_DNA"/>
</dbReference>
<comment type="caution">
    <text evidence="1">The sequence shown here is derived from an EMBL/GenBank/DDBJ whole genome shotgun (WGS) entry which is preliminary data.</text>
</comment>
<evidence type="ECO:0000313" key="2">
    <source>
        <dbReference type="Proteomes" id="UP000298458"/>
    </source>
</evidence>
<keyword evidence="2" id="KW-1185">Reference proteome</keyword>
<dbReference type="RefSeq" id="WP_135766142.1">
    <property type="nucleotide sequence ID" value="NZ_RQET01000001.1"/>
</dbReference>
<gene>
    <name evidence="1" type="ORF">EHO60_00115</name>
</gene>
<evidence type="ECO:0000313" key="1">
    <source>
        <dbReference type="EMBL" id="TGK13800.1"/>
    </source>
</evidence>
<protein>
    <recommendedName>
        <fullName evidence="3">Lipoprotein</fullName>
    </recommendedName>
</protein>